<dbReference type="AlphaFoldDB" id="A0A915ZQJ3"/>
<dbReference type="EMBL" id="CAGKOT010000049">
    <property type="protein sequence ID" value="CAB5383763.1"/>
    <property type="molecule type" value="Genomic_DNA"/>
</dbReference>
<reference evidence="1" key="1">
    <citation type="submission" date="2020-05" db="EMBL/GenBank/DDBJ databases">
        <authorList>
            <person name="Rincon C."/>
            <person name="Sanders R I."/>
            <person name="Robbins C."/>
            <person name="Chaturvedi A."/>
        </authorList>
    </citation>
    <scope>NUCLEOTIDE SEQUENCE</scope>
    <source>
        <strain evidence="1">CHB12</strain>
    </source>
</reference>
<proteinExistence type="predicted"/>
<protein>
    <submittedName>
        <fullName evidence="1">Uncharacterized protein</fullName>
    </submittedName>
</protein>
<dbReference type="OrthoDB" id="2326069at2759"/>
<gene>
    <name evidence="1" type="ORF">CHRIB12_LOCUS18573</name>
</gene>
<sequence>MSNDQQIIHQLKLNHGLLFDGYKIQPSKQAIFMKDGELNIKLYNGQPIIYNNINDSISSENFFMDKDNLNNTIDVCINFPIAEIIYRGDLLESFSKCTDDENLYKLYGHFFARNILIGSKLFIKNLNLATQAQIDVLKFYLFCTYNSAKHSIEIPVNNFFTLNLLPKIVTLDGEELNTHKKLVKWMNNLYQEGEKSIFIISYDNFIPISQLKNNIVSSVDGFFNENHYEISNFKENISLEEWVRDAVNNNLVSWIRDFHLFQGLILDKDYEMEISKKIPITFTKIPKINPRNSSYLKIMKPSTKVENFLISNNIYSPYNLNSFPFIKDNSIKSNNGKNDENSTHVLINCEQYEILLNKDNIKPTQKLGYAIEEALNSMKPLKALQDIFNEYGQLFPQRIILGRSIKNILPTSIAPETIDIKTESLTLTPRLDKLNISYFLTPKGRIIENNDLPNWIQNPNNLEIIEFDEIEPFYKILKEEQQMKIDDLLKDNYRILMTGITDLRDLDNNEVEYHKRINIEPLLEDEDYEVYGSIVSKNNSRLEGIYVNFGSYDINGFFAMIKKLEETSINIKECRILWMIVEKPSKLLVFSPNNREFQVECIKESIILQSDKSNYYIKPSFSLSQGYTIFVHAYCPSTNYEPDNIIKLVKWSHNSIKFQVTKPFYNESNNNFSTDNEEDINLDLRICVLCSDYKNLKFDNKNEGGFSLDLTGYVLTKDNFNESLSTEINEVV</sequence>
<dbReference type="Proteomes" id="UP000684084">
    <property type="component" value="Unassembled WGS sequence"/>
</dbReference>
<name>A0A915ZQJ3_9GLOM</name>
<evidence type="ECO:0000313" key="2">
    <source>
        <dbReference type="Proteomes" id="UP000684084"/>
    </source>
</evidence>
<organism evidence="1 2">
    <name type="scientific">Rhizophagus irregularis</name>
    <dbReference type="NCBI Taxonomy" id="588596"/>
    <lineage>
        <taxon>Eukaryota</taxon>
        <taxon>Fungi</taxon>
        <taxon>Fungi incertae sedis</taxon>
        <taxon>Mucoromycota</taxon>
        <taxon>Glomeromycotina</taxon>
        <taxon>Glomeromycetes</taxon>
        <taxon>Glomerales</taxon>
        <taxon>Glomeraceae</taxon>
        <taxon>Rhizophagus</taxon>
    </lineage>
</organism>
<dbReference type="VEuPathDB" id="FungiDB:RhiirFUN_016973"/>
<comment type="caution">
    <text evidence="1">The sequence shown here is derived from an EMBL/GenBank/DDBJ whole genome shotgun (WGS) entry which is preliminary data.</text>
</comment>
<evidence type="ECO:0000313" key="1">
    <source>
        <dbReference type="EMBL" id="CAB5383763.1"/>
    </source>
</evidence>
<accession>A0A915ZQJ3</accession>